<proteinExistence type="predicted"/>
<evidence type="ECO:0000259" key="2">
    <source>
        <dbReference type="PROSITE" id="PS51677"/>
    </source>
</evidence>
<name>A0A6H1P6R2_PRIMG</name>
<keyword evidence="1" id="KW-0812">Transmembrane</keyword>
<dbReference type="Pfam" id="PF01522">
    <property type="entry name" value="Polysacc_deac_1"/>
    <property type="match status" value="1"/>
</dbReference>
<evidence type="ECO:0000256" key="1">
    <source>
        <dbReference type="SAM" id="Phobius"/>
    </source>
</evidence>
<evidence type="ECO:0000313" key="4">
    <source>
        <dbReference type="Proteomes" id="UP000501868"/>
    </source>
</evidence>
<accession>A0A6H1P6R2</accession>
<keyword evidence="1" id="KW-0472">Membrane</keyword>
<dbReference type="Gene3D" id="3.20.20.370">
    <property type="entry name" value="Glycoside hydrolase/deacetylase"/>
    <property type="match status" value="1"/>
</dbReference>
<evidence type="ECO:0000313" key="3">
    <source>
        <dbReference type="EMBL" id="QIZ09122.1"/>
    </source>
</evidence>
<dbReference type="GO" id="GO:0005975">
    <property type="term" value="P:carbohydrate metabolic process"/>
    <property type="evidence" value="ECO:0007669"/>
    <property type="project" value="InterPro"/>
</dbReference>
<organism evidence="3 4">
    <name type="scientific">Priestia megaterium</name>
    <name type="common">Bacillus megaterium</name>
    <dbReference type="NCBI Taxonomy" id="1404"/>
    <lineage>
        <taxon>Bacteria</taxon>
        <taxon>Bacillati</taxon>
        <taxon>Bacillota</taxon>
        <taxon>Bacilli</taxon>
        <taxon>Bacillales</taxon>
        <taxon>Bacillaceae</taxon>
        <taxon>Priestia</taxon>
    </lineage>
</organism>
<sequence>MKKKLIYSGIGILLVFLLLLGIYKLMNSRTFQLFGGLTDQVKTDQKVVALTFDDGPTKNVEKILPLLQHYKVKATFFLIGNEIEKNPEEAKKIVSAGHQIGNHTYSHQRMVFKSPSYIKEEIVKTDKLIREAGYKGQIDFRPPNGKKLVGLPYYLYKNDRDTITWSLEPDTYYTSATDKVSYVKKHVKPGSIILIHPMYDDNGEELNTIKGILQSLSNEGYKFITVNELLKLKK</sequence>
<dbReference type="PANTHER" id="PTHR10587:SF125">
    <property type="entry name" value="POLYSACCHARIDE DEACETYLASE YHEN-RELATED"/>
    <property type="match status" value="1"/>
</dbReference>
<dbReference type="PANTHER" id="PTHR10587">
    <property type="entry name" value="GLYCOSYL TRANSFERASE-RELATED"/>
    <property type="match status" value="1"/>
</dbReference>
<feature type="transmembrane region" description="Helical" evidence="1">
    <location>
        <begin position="6"/>
        <end position="23"/>
    </location>
</feature>
<dbReference type="InterPro" id="IPR011330">
    <property type="entry name" value="Glyco_hydro/deAcase_b/a-brl"/>
</dbReference>
<protein>
    <submittedName>
        <fullName evidence="3">Polysaccharide deacetylase family protein</fullName>
    </submittedName>
</protein>
<dbReference type="SUPFAM" id="SSF88713">
    <property type="entry name" value="Glycoside hydrolase/deacetylase"/>
    <property type="match status" value="1"/>
</dbReference>
<keyword evidence="1" id="KW-1133">Transmembrane helix</keyword>
<dbReference type="PROSITE" id="PS51677">
    <property type="entry name" value="NODB"/>
    <property type="match status" value="1"/>
</dbReference>
<reference evidence="3 4" key="1">
    <citation type="submission" date="2020-04" db="EMBL/GenBank/DDBJ databases">
        <title>Genome-Wide Identification of 5-Methylcytosine Sites in Bacterial Genomes By High-Throughput Sequencing of MspJI Restriction Fragments.</title>
        <authorList>
            <person name="Wu V."/>
        </authorList>
    </citation>
    <scope>NUCLEOTIDE SEQUENCE [LARGE SCALE GENOMIC DNA]</scope>
    <source>
        <strain evidence="3 4">S2</strain>
    </source>
</reference>
<dbReference type="GO" id="GO:0016810">
    <property type="term" value="F:hydrolase activity, acting on carbon-nitrogen (but not peptide) bonds"/>
    <property type="evidence" value="ECO:0007669"/>
    <property type="project" value="InterPro"/>
</dbReference>
<reference evidence="3 4" key="2">
    <citation type="submission" date="2020-04" db="EMBL/GenBank/DDBJ databases">
        <authorList>
            <person name="Fomenkov A."/>
            <person name="Anton B.P."/>
            <person name="Roberts R.J."/>
        </authorList>
    </citation>
    <scope>NUCLEOTIDE SEQUENCE [LARGE SCALE GENOMIC DNA]</scope>
    <source>
        <strain evidence="3 4">S2</strain>
    </source>
</reference>
<dbReference type="Proteomes" id="UP000501868">
    <property type="component" value="Chromosome"/>
</dbReference>
<dbReference type="InterPro" id="IPR050248">
    <property type="entry name" value="Polysacc_deacetylase_ArnD"/>
</dbReference>
<gene>
    <name evidence="3" type="ORF">HFZ78_22415</name>
</gene>
<feature type="domain" description="NodB homology" evidence="2">
    <location>
        <begin position="46"/>
        <end position="224"/>
    </location>
</feature>
<dbReference type="CDD" id="cd10956">
    <property type="entry name" value="CE4_BH1302_like"/>
    <property type="match status" value="1"/>
</dbReference>
<dbReference type="EMBL" id="CP051128">
    <property type="protein sequence ID" value="QIZ09122.1"/>
    <property type="molecule type" value="Genomic_DNA"/>
</dbReference>
<dbReference type="AlphaFoldDB" id="A0A6H1P6R2"/>
<dbReference type="InterPro" id="IPR002509">
    <property type="entry name" value="NODB_dom"/>
</dbReference>